<evidence type="ECO:0000256" key="1">
    <source>
        <dbReference type="SAM" id="MobiDB-lite"/>
    </source>
</evidence>
<accession>A0ABR1VHP2</accession>
<dbReference type="Proteomes" id="UP001433268">
    <property type="component" value="Unassembled WGS sequence"/>
</dbReference>
<dbReference type="RefSeq" id="XP_066664542.1">
    <property type="nucleotide sequence ID" value="XM_066815252.1"/>
</dbReference>
<comment type="caution">
    <text evidence="2">The sequence shown here is derived from an EMBL/GenBank/DDBJ whole genome shotgun (WGS) entry which is preliminary data.</text>
</comment>
<reference evidence="2 3" key="1">
    <citation type="submission" date="2023-01" db="EMBL/GenBank/DDBJ databases">
        <title>Analysis of 21 Apiospora genomes using comparative genomics revels a genus with tremendous synthesis potential of carbohydrate active enzymes and secondary metabolites.</title>
        <authorList>
            <person name="Sorensen T."/>
        </authorList>
    </citation>
    <scope>NUCLEOTIDE SEQUENCE [LARGE SCALE GENOMIC DNA]</scope>
    <source>
        <strain evidence="2 3">CBS 114990</strain>
    </source>
</reference>
<organism evidence="2 3">
    <name type="scientific">Apiospora hydei</name>
    <dbReference type="NCBI Taxonomy" id="1337664"/>
    <lineage>
        <taxon>Eukaryota</taxon>
        <taxon>Fungi</taxon>
        <taxon>Dikarya</taxon>
        <taxon>Ascomycota</taxon>
        <taxon>Pezizomycotina</taxon>
        <taxon>Sordariomycetes</taxon>
        <taxon>Xylariomycetidae</taxon>
        <taxon>Amphisphaeriales</taxon>
        <taxon>Apiosporaceae</taxon>
        <taxon>Apiospora</taxon>
    </lineage>
</organism>
<feature type="region of interest" description="Disordered" evidence="1">
    <location>
        <begin position="1"/>
        <end position="25"/>
    </location>
</feature>
<dbReference type="GeneID" id="92048312"/>
<evidence type="ECO:0000313" key="3">
    <source>
        <dbReference type="Proteomes" id="UP001433268"/>
    </source>
</evidence>
<protein>
    <submittedName>
        <fullName evidence="2">Uncharacterized protein</fullName>
    </submittedName>
</protein>
<keyword evidence="3" id="KW-1185">Reference proteome</keyword>
<gene>
    <name evidence="2" type="ORF">PG997_010937</name>
</gene>
<sequence>MCEKFEEQEFAPAQKDSFPESSDSVYQFTPRPMDLVPLISRHEFYRRFYTCFETSKRYHLHHTCKVLRGHSHDVLDRLPKRTLELEPGGDKRETFWGLYAQDAVSLQRVLL</sequence>
<evidence type="ECO:0000313" key="2">
    <source>
        <dbReference type="EMBL" id="KAK8070734.1"/>
    </source>
</evidence>
<name>A0ABR1VHP2_9PEZI</name>
<proteinExistence type="predicted"/>
<dbReference type="EMBL" id="JAQQWN010000008">
    <property type="protein sequence ID" value="KAK8070734.1"/>
    <property type="molecule type" value="Genomic_DNA"/>
</dbReference>